<comment type="caution">
    <text evidence="1">The sequence shown here is derived from an EMBL/GenBank/DDBJ whole genome shotgun (WGS) entry which is preliminary data.</text>
</comment>
<keyword evidence="2" id="KW-1185">Reference proteome</keyword>
<name>A0ABW9B6F5_9BURK</name>
<evidence type="ECO:0000313" key="2">
    <source>
        <dbReference type="Proteomes" id="UP001629230"/>
    </source>
</evidence>
<accession>A0ABW9B6F5</accession>
<dbReference type="Proteomes" id="UP001629230">
    <property type="component" value="Unassembled WGS sequence"/>
</dbReference>
<dbReference type="EMBL" id="JAQQEZ010000115">
    <property type="protein sequence ID" value="MFM0008505.1"/>
    <property type="molecule type" value="Genomic_DNA"/>
</dbReference>
<organism evidence="1 2">
    <name type="scientific">Paraburkholderia dipogonis</name>
    <dbReference type="NCBI Taxonomy" id="1211383"/>
    <lineage>
        <taxon>Bacteria</taxon>
        <taxon>Pseudomonadati</taxon>
        <taxon>Pseudomonadota</taxon>
        <taxon>Betaproteobacteria</taxon>
        <taxon>Burkholderiales</taxon>
        <taxon>Burkholderiaceae</taxon>
        <taxon>Paraburkholderia</taxon>
    </lineage>
</organism>
<reference evidence="1 2" key="1">
    <citation type="journal article" date="2024" name="Chem. Sci.">
        <title>Discovery of megapolipeptins by genome mining of a Burkholderiales bacteria collection.</title>
        <authorList>
            <person name="Paulo B.S."/>
            <person name="Recchia M.J.J."/>
            <person name="Lee S."/>
            <person name="Fergusson C.H."/>
            <person name="Romanowski S.B."/>
            <person name="Hernandez A."/>
            <person name="Krull N."/>
            <person name="Liu D.Y."/>
            <person name="Cavanagh H."/>
            <person name="Bos A."/>
            <person name="Gray C.A."/>
            <person name="Murphy B.T."/>
            <person name="Linington R.G."/>
            <person name="Eustaquio A.S."/>
        </authorList>
    </citation>
    <scope>NUCLEOTIDE SEQUENCE [LARGE SCALE GENOMIC DNA]</scope>
    <source>
        <strain evidence="1 2">RL17-350-BIC-A</strain>
    </source>
</reference>
<dbReference type="RefSeq" id="WP_408183563.1">
    <property type="nucleotide sequence ID" value="NZ_JAQQEZ010000115.1"/>
</dbReference>
<gene>
    <name evidence="1" type="ORF">PQR57_47440</name>
</gene>
<proteinExistence type="predicted"/>
<sequence length="68" mass="7296">MASRMTRQVTTTHKIKLASKSIVVLMPAIVNVEIVHSSIDAIEAATLTLNITLIEPKGKCSRAASHVV</sequence>
<evidence type="ECO:0000313" key="1">
    <source>
        <dbReference type="EMBL" id="MFM0008505.1"/>
    </source>
</evidence>
<protein>
    <submittedName>
        <fullName evidence="1">Uncharacterized protein</fullName>
    </submittedName>
</protein>